<protein>
    <submittedName>
        <fullName evidence="1">Uncharacterized protein</fullName>
    </submittedName>
</protein>
<proteinExistence type="predicted"/>
<sequence>MLLKVYDALEMESKGAPALPCYASMLKKLANVDPYECLLCKDGGEFVSFRAGESREELIRQTVLEGQLRSA</sequence>
<comment type="caution">
    <text evidence="1">The sequence shown here is derived from an EMBL/GenBank/DDBJ whole genome shotgun (WGS) entry which is preliminary data.</text>
</comment>
<dbReference type="Proteomes" id="UP000031586">
    <property type="component" value="Unassembled WGS sequence"/>
</dbReference>
<name>A0A0C1ZEU3_9VIBR</name>
<organism evidence="1 2">
    <name type="scientific">Vibrio owensii CAIM 1854 = LMG 25443</name>
    <dbReference type="NCBI Taxonomy" id="1229493"/>
    <lineage>
        <taxon>Bacteria</taxon>
        <taxon>Pseudomonadati</taxon>
        <taxon>Pseudomonadota</taxon>
        <taxon>Gammaproteobacteria</taxon>
        <taxon>Vibrionales</taxon>
        <taxon>Vibrionaceae</taxon>
        <taxon>Vibrio</taxon>
    </lineage>
</organism>
<accession>A0A0C1ZEU3</accession>
<reference evidence="1 2" key="1">
    <citation type="submission" date="2014-07" db="EMBL/GenBank/DDBJ databases">
        <title>Unique and conserved regions in Vibrio harveyi and related species in comparison with the shrimp pathogen Vibrio harveyi CAIM 1792.</title>
        <authorList>
            <person name="Espinoza-Valles I."/>
            <person name="Vora G."/>
            <person name="Leekitcharoenphon P."/>
            <person name="Ussery D."/>
            <person name="Hoj L."/>
            <person name="Gomez-Gil B."/>
        </authorList>
    </citation>
    <scope>NUCLEOTIDE SEQUENCE [LARGE SCALE GENOMIC DNA]</scope>
    <source>
        <strain evidence="2">CAIM 1854 / LMG 25443</strain>
    </source>
</reference>
<evidence type="ECO:0000313" key="2">
    <source>
        <dbReference type="Proteomes" id="UP000031586"/>
    </source>
</evidence>
<dbReference type="EMBL" id="JPRD01000032">
    <property type="protein sequence ID" value="KIF51581.1"/>
    <property type="molecule type" value="Genomic_DNA"/>
</dbReference>
<gene>
    <name evidence="1" type="ORF">H735_18695</name>
</gene>
<dbReference type="AlphaFoldDB" id="A0A0C1ZEU3"/>
<dbReference type="PATRIC" id="fig|1229493.5.peg.3055"/>
<evidence type="ECO:0000313" key="1">
    <source>
        <dbReference type="EMBL" id="KIF51581.1"/>
    </source>
</evidence>